<proteinExistence type="predicted"/>
<accession>A0A2A9D4W4</accession>
<sequence>MPSPRRTALRGVTAAFTVALLAGCASHQSISPGTAASTASTAQQSADPHDAGSDSSPSASAPAEDAATPGAGLQAGDQQQSAGTGIQALTQDSIDADAEARQRAEEAAQRGEATVAVTWVATDAPALTVGALAENVLTQDGVCTLTLTRGSEVVVTESAAIASATSTDCGELSVDLADLEPGVWSLTVAFSAPDLGGASQPQEVVIP</sequence>
<dbReference type="RefSeq" id="WP_098469805.1">
    <property type="nucleotide sequence ID" value="NZ_PDJD01000001.1"/>
</dbReference>
<feature type="region of interest" description="Disordered" evidence="1">
    <location>
        <begin position="29"/>
        <end position="84"/>
    </location>
</feature>
<name>A0A2A9D4W4_9MICO</name>
<feature type="compositionally biased region" description="Low complexity" evidence="1">
    <location>
        <begin position="34"/>
        <end position="46"/>
    </location>
</feature>
<feature type="compositionally biased region" description="Basic and acidic residues" evidence="1">
    <location>
        <begin position="98"/>
        <end position="109"/>
    </location>
</feature>
<protein>
    <submittedName>
        <fullName evidence="3">Uncharacterized protein</fullName>
    </submittedName>
</protein>
<feature type="region of interest" description="Disordered" evidence="1">
    <location>
        <begin position="94"/>
        <end position="113"/>
    </location>
</feature>
<dbReference type="PROSITE" id="PS51257">
    <property type="entry name" value="PROKAR_LIPOPROTEIN"/>
    <property type="match status" value="1"/>
</dbReference>
<evidence type="ECO:0000256" key="2">
    <source>
        <dbReference type="SAM" id="SignalP"/>
    </source>
</evidence>
<keyword evidence="4" id="KW-1185">Reference proteome</keyword>
<reference evidence="3 4" key="1">
    <citation type="submission" date="2017-10" db="EMBL/GenBank/DDBJ databases">
        <title>Sequencing the genomes of 1000 actinobacteria strains.</title>
        <authorList>
            <person name="Klenk H.-P."/>
        </authorList>
    </citation>
    <scope>NUCLEOTIDE SEQUENCE [LARGE SCALE GENOMIC DNA]</scope>
    <source>
        <strain evidence="3 4">DSM 21801</strain>
    </source>
</reference>
<gene>
    <name evidence="3" type="ORF">ATL40_2505</name>
</gene>
<evidence type="ECO:0000313" key="4">
    <source>
        <dbReference type="Proteomes" id="UP000224915"/>
    </source>
</evidence>
<feature type="compositionally biased region" description="Low complexity" evidence="1">
    <location>
        <begin position="53"/>
        <end position="72"/>
    </location>
</feature>
<keyword evidence="2" id="KW-0732">Signal</keyword>
<organism evidence="3 4">
    <name type="scientific">Serinibacter salmoneus</name>
    <dbReference type="NCBI Taxonomy" id="556530"/>
    <lineage>
        <taxon>Bacteria</taxon>
        <taxon>Bacillati</taxon>
        <taxon>Actinomycetota</taxon>
        <taxon>Actinomycetes</taxon>
        <taxon>Micrococcales</taxon>
        <taxon>Beutenbergiaceae</taxon>
        <taxon>Serinibacter</taxon>
    </lineage>
</organism>
<evidence type="ECO:0000313" key="3">
    <source>
        <dbReference type="EMBL" id="PFG20890.1"/>
    </source>
</evidence>
<dbReference type="Proteomes" id="UP000224915">
    <property type="component" value="Unassembled WGS sequence"/>
</dbReference>
<feature type="chain" id="PRO_5038772858" evidence="2">
    <location>
        <begin position="28"/>
        <end position="207"/>
    </location>
</feature>
<dbReference type="EMBL" id="PDJD01000001">
    <property type="protein sequence ID" value="PFG20890.1"/>
    <property type="molecule type" value="Genomic_DNA"/>
</dbReference>
<evidence type="ECO:0000256" key="1">
    <source>
        <dbReference type="SAM" id="MobiDB-lite"/>
    </source>
</evidence>
<dbReference type="AlphaFoldDB" id="A0A2A9D4W4"/>
<feature type="signal peptide" evidence="2">
    <location>
        <begin position="1"/>
        <end position="27"/>
    </location>
</feature>
<comment type="caution">
    <text evidence="3">The sequence shown here is derived from an EMBL/GenBank/DDBJ whole genome shotgun (WGS) entry which is preliminary data.</text>
</comment>